<organism evidence="18 19">
    <name type="scientific">Clostridium fessum</name>
    <dbReference type="NCBI Taxonomy" id="2126740"/>
    <lineage>
        <taxon>Bacteria</taxon>
        <taxon>Bacillati</taxon>
        <taxon>Bacillota</taxon>
        <taxon>Clostridia</taxon>
        <taxon>Eubacteriales</taxon>
        <taxon>Clostridiaceae</taxon>
        <taxon>Clostridium</taxon>
    </lineage>
</organism>
<reference evidence="18 19" key="1">
    <citation type="submission" date="2018-03" db="EMBL/GenBank/DDBJ databases">
        <title>Lachnoclostridium SNUG30386 gen.nov., sp.nov., isolated from human faeces.</title>
        <authorList>
            <person name="Seo B."/>
            <person name="Jeon K."/>
            <person name="Ko G."/>
        </authorList>
    </citation>
    <scope>NUCLEOTIDE SEQUENCE [LARGE SCALE GENOMIC DNA]</scope>
    <source>
        <strain evidence="18 19">SNUG30386</strain>
    </source>
</reference>
<dbReference type="GO" id="GO:0004822">
    <property type="term" value="F:isoleucine-tRNA ligase activity"/>
    <property type="evidence" value="ECO:0007669"/>
    <property type="project" value="UniProtKB-UniRule"/>
</dbReference>
<dbReference type="InterPro" id="IPR033709">
    <property type="entry name" value="Anticodon_Ile_ABEc"/>
</dbReference>
<protein>
    <recommendedName>
        <fullName evidence="15">Isoleucine--tRNA ligase</fullName>
        <ecNumber evidence="15">6.1.1.5</ecNumber>
    </recommendedName>
    <alternativeName>
        <fullName evidence="15">Isoleucyl-tRNA synthetase</fullName>
        <shortName evidence="15">IleRS</shortName>
    </alternativeName>
</protein>
<dbReference type="InterPro" id="IPR009080">
    <property type="entry name" value="tRNAsynth_Ia_anticodon-bd"/>
</dbReference>
<evidence type="ECO:0000256" key="4">
    <source>
        <dbReference type="ARBA" id="ARBA00011245"/>
    </source>
</evidence>
<dbReference type="PROSITE" id="PS00178">
    <property type="entry name" value="AA_TRNA_LIGASE_I"/>
    <property type="match status" value="1"/>
</dbReference>
<dbReference type="HAMAP" id="MF_02003">
    <property type="entry name" value="Ile_tRNA_synth_type2"/>
    <property type="match status" value="1"/>
</dbReference>
<dbReference type="PANTHER" id="PTHR42780:SF1">
    <property type="entry name" value="ISOLEUCINE--TRNA LIGASE, CYTOPLASMIC"/>
    <property type="match status" value="1"/>
</dbReference>
<evidence type="ECO:0000256" key="15">
    <source>
        <dbReference type="HAMAP-Rule" id="MF_02003"/>
    </source>
</evidence>
<dbReference type="Pfam" id="PF19302">
    <property type="entry name" value="DUF5915"/>
    <property type="match status" value="1"/>
</dbReference>
<evidence type="ECO:0000256" key="5">
    <source>
        <dbReference type="ARBA" id="ARBA00022490"/>
    </source>
</evidence>
<dbReference type="NCBIfam" id="TIGR00392">
    <property type="entry name" value="ileS"/>
    <property type="match status" value="1"/>
</dbReference>
<evidence type="ECO:0000256" key="14">
    <source>
        <dbReference type="ARBA" id="ARBA00048359"/>
    </source>
</evidence>
<keyword evidence="10 15" id="KW-0067">ATP-binding</keyword>
<dbReference type="CDD" id="cd07961">
    <property type="entry name" value="Anticodon_Ia_Ile_ABEc"/>
    <property type="match status" value="1"/>
</dbReference>
<dbReference type="PRINTS" id="PR00984">
    <property type="entry name" value="TRNASYNTHILE"/>
</dbReference>
<dbReference type="GO" id="GO:0005737">
    <property type="term" value="C:cytoplasm"/>
    <property type="evidence" value="ECO:0007669"/>
    <property type="project" value="UniProtKB-SubCell"/>
</dbReference>
<dbReference type="Gene3D" id="3.40.50.620">
    <property type="entry name" value="HUPs"/>
    <property type="match status" value="2"/>
</dbReference>
<dbReference type="Pfam" id="PF08264">
    <property type="entry name" value="Anticodon_1"/>
    <property type="match status" value="1"/>
</dbReference>
<evidence type="ECO:0000256" key="9">
    <source>
        <dbReference type="ARBA" id="ARBA00022833"/>
    </source>
</evidence>
<proteinExistence type="inferred from homology"/>
<feature type="short sequence motif" description="'KMSKS' region" evidence="15">
    <location>
        <begin position="611"/>
        <end position="615"/>
    </location>
</feature>
<evidence type="ECO:0000256" key="13">
    <source>
        <dbReference type="ARBA" id="ARBA00025217"/>
    </source>
</evidence>
<comment type="function">
    <text evidence="13 15">Catalyzes the attachment of isoleucine to tRNA(Ile). As IleRS can inadvertently accommodate and process structurally similar amino acids such as valine, to avoid such errors it has two additional distinct tRNA(Ile)-dependent editing activities. One activity is designated as 'pretransfer' editing and involves the hydrolysis of activated Val-AMP. The other activity is designated 'posttransfer' editing and involves deacylation of mischarged Val-tRNA(Ile).</text>
</comment>
<dbReference type="GO" id="GO:0000049">
    <property type="term" value="F:tRNA binding"/>
    <property type="evidence" value="ECO:0007669"/>
    <property type="project" value="InterPro"/>
</dbReference>
<keyword evidence="11 15" id="KW-0648">Protein biosynthesis</keyword>
<evidence type="ECO:0000256" key="3">
    <source>
        <dbReference type="ARBA" id="ARBA00007078"/>
    </source>
</evidence>
<dbReference type="InterPro" id="IPR002301">
    <property type="entry name" value="Ile-tRNA-ligase"/>
</dbReference>
<evidence type="ECO:0000256" key="2">
    <source>
        <dbReference type="ARBA" id="ARBA00004496"/>
    </source>
</evidence>
<name>A0A2T3FSZ9_9CLOT</name>
<dbReference type="EMBL" id="PYLO01000001">
    <property type="protein sequence ID" value="PST38403.1"/>
    <property type="molecule type" value="Genomic_DNA"/>
</dbReference>
<comment type="subcellular location">
    <subcellularLocation>
        <location evidence="2 15">Cytoplasm</location>
    </subcellularLocation>
</comment>
<comment type="domain">
    <text evidence="15">IleRS has two distinct active sites: one for aminoacylation and one for editing. The misactivated valine is translocated from the active site to the editing site, which sterically excludes the correctly activated isoleucine. The single editing site contains two valyl binding pockets, one specific for each substrate (Val-AMP or Val-tRNA(Ile)).</text>
</comment>
<feature type="short sequence motif" description="'HIGH' region" evidence="15">
    <location>
        <begin position="48"/>
        <end position="58"/>
    </location>
</feature>
<keyword evidence="7 15" id="KW-0479">Metal-binding</keyword>
<dbReference type="InterPro" id="IPR001412">
    <property type="entry name" value="aa-tRNA-synth_I_CS"/>
</dbReference>
<evidence type="ECO:0000259" key="17">
    <source>
        <dbReference type="Pfam" id="PF08264"/>
    </source>
</evidence>
<keyword evidence="19" id="KW-1185">Reference proteome</keyword>
<dbReference type="AlphaFoldDB" id="A0A2T3FSZ9"/>
<comment type="cofactor">
    <cofactor evidence="1 15">
        <name>Zn(2+)</name>
        <dbReference type="ChEBI" id="CHEBI:29105"/>
    </cofactor>
</comment>
<dbReference type="EC" id="6.1.1.5" evidence="15"/>
<dbReference type="InterPro" id="IPR014729">
    <property type="entry name" value="Rossmann-like_a/b/a_fold"/>
</dbReference>
<evidence type="ECO:0000256" key="10">
    <source>
        <dbReference type="ARBA" id="ARBA00022840"/>
    </source>
</evidence>
<dbReference type="InterPro" id="IPR013155">
    <property type="entry name" value="M/V/L/I-tRNA-synth_anticd-bd"/>
</dbReference>
<dbReference type="PANTHER" id="PTHR42780">
    <property type="entry name" value="SOLEUCYL-TRNA SYNTHETASE"/>
    <property type="match status" value="1"/>
</dbReference>
<dbReference type="Gene3D" id="1.10.730.10">
    <property type="entry name" value="Isoleucyl-tRNA Synthetase, Domain 1"/>
    <property type="match status" value="1"/>
</dbReference>
<dbReference type="GO" id="GO:0006428">
    <property type="term" value="P:isoleucyl-tRNA aminoacylation"/>
    <property type="evidence" value="ECO:0007669"/>
    <property type="project" value="UniProtKB-UniRule"/>
</dbReference>
<keyword evidence="8 15" id="KW-0547">Nucleotide-binding</keyword>
<evidence type="ECO:0000256" key="12">
    <source>
        <dbReference type="ARBA" id="ARBA00023146"/>
    </source>
</evidence>
<dbReference type="InterPro" id="IPR023586">
    <property type="entry name" value="Ile-tRNA-ligase_type2"/>
</dbReference>
<feature type="binding site" evidence="15">
    <location>
        <position position="614"/>
    </location>
    <ligand>
        <name>ATP</name>
        <dbReference type="ChEBI" id="CHEBI:30616"/>
    </ligand>
</feature>
<accession>A0A2T3FSZ9</accession>
<dbReference type="Pfam" id="PF00133">
    <property type="entry name" value="tRNA-synt_1"/>
    <property type="match status" value="1"/>
</dbReference>
<dbReference type="RefSeq" id="WP_106999702.1">
    <property type="nucleotide sequence ID" value="NZ_JAQDNH010000019.1"/>
</dbReference>
<dbReference type="InterPro" id="IPR009008">
    <property type="entry name" value="Val/Leu/Ile-tRNA-synth_edit"/>
</dbReference>
<evidence type="ECO:0000256" key="6">
    <source>
        <dbReference type="ARBA" id="ARBA00022598"/>
    </source>
</evidence>
<dbReference type="GO" id="GO:0002161">
    <property type="term" value="F:aminoacyl-tRNA deacylase activity"/>
    <property type="evidence" value="ECO:0007669"/>
    <property type="project" value="InterPro"/>
</dbReference>
<evidence type="ECO:0000256" key="8">
    <source>
        <dbReference type="ARBA" id="ARBA00022741"/>
    </source>
</evidence>
<keyword evidence="6 15" id="KW-0436">Ligase</keyword>
<dbReference type="InterPro" id="IPR002300">
    <property type="entry name" value="aa-tRNA-synth_Ia"/>
</dbReference>
<dbReference type="GO" id="GO:0005524">
    <property type="term" value="F:ATP binding"/>
    <property type="evidence" value="ECO:0007669"/>
    <property type="project" value="UniProtKB-UniRule"/>
</dbReference>
<sequence>MYNKVPANMNFVEREKNIEKFWEDEQIFKKSIDSRKQGPTYTFYDGPPTANGKPHIGHVLTRVIKDMIPRYRAMKGYMVPRKAGWDTHGLPVELEVEKMLGLDGKEQIEQYGLEPFIEHCKESVWKYKGMWEKFSNTVGFWADMEHPYVTYHNSFIESEWWALKEIWNKGLLYKGFKIVPYCPRCGTPLSSHEVAQGYKDVKERSAIAKFPVKGEDAYILAWTTTPWTLPSNVALCVNPDETYVKVKMKEDGTVYYMAQALCDTVLGEGTYDVLETFVGKDLEYKEYEPLFDYAVATCEKQHKKAFYIVCDNYVTLTDGTGVVHIAPAFGEDDSKVGRKYDLPFVQLVDGKGEMTKETPWAGMFCKKADPEVLKALRESGLLFSAPVFEHSYPHCWRCDTPLIYYARESWFIKMTAVKDDLIRNNNTINWIPESIGKGRFGDWLENVQDWGVSRNRYWGTPLNIWECECGCQHAIGSQAELKSMSPNYTDVVKKYAKEMDQEANGEVELHRPFIDDVTITCPKCGKQMHRVPEVIDCWFDSGSMPFAQHHYPFENKELFEQQFPADFISEAVDQTRGWFYSLLAISTLIFNKAPYKNVIVLGHVQDENGQKMSKSKGNAVDPFDALQTYGADAIRWYFYINSAPWLPNRFHGKAVIEGQRRFMGTLWNTYAFFVLYANIDNFDATKYTLEYDKLPVMDKWLLSKLNSLIKEVDDDLGNYRIPEAARALQDFVDDMSNWYVRRSRERFWAKGMEQDKINAYMTLYTALVTVAKVAAPMIPFMTEDIYQNLVRSLDKEAPESIHLCDFPVANEAHIDKDLEAKMEEVLKVVVLGRAARNTANIKNRQPIGRMFVKAETALPEFYQEIIQDELNVKKVEFTDDVRAFTSYSFKPQLRTVGRKYGKYVNEIKEILAGLDGNQAMDTLNETDLLSFETQDGTKVELAKEDLLIDMAQVPGFVSEGDNFVTVVLDTNLTPELIEEGFVREIISKIQTMRKEAGFEVMNHINVFQDGNDKLAEILKKHTEEIKKEVLADNILIGTMSGYTKEWDINGEKGMFGVEKTTD</sequence>
<evidence type="ECO:0000313" key="18">
    <source>
        <dbReference type="EMBL" id="PST38403.1"/>
    </source>
</evidence>
<evidence type="ECO:0000313" key="19">
    <source>
        <dbReference type="Proteomes" id="UP000241048"/>
    </source>
</evidence>
<feature type="domain" description="Methionyl/Valyl/Leucyl/Isoleucyl-tRNA synthetase anticodon-binding" evidence="17">
    <location>
        <begin position="698"/>
        <end position="847"/>
    </location>
</feature>
<evidence type="ECO:0000259" key="16">
    <source>
        <dbReference type="Pfam" id="PF00133"/>
    </source>
</evidence>
<comment type="catalytic activity">
    <reaction evidence="14 15">
        <text>tRNA(Ile) + L-isoleucine + ATP = L-isoleucyl-tRNA(Ile) + AMP + diphosphate</text>
        <dbReference type="Rhea" id="RHEA:11060"/>
        <dbReference type="Rhea" id="RHEA-COMP:9666"/>
        <dbReference type="Rhea" id="RHEA-COMP:9695"/>
        <dbReference type="ChEBI" id="CHEBI:30616"/>
        <dbReference type="ChEBI" id="CHEBI:33019"/>
        <dbReference type="ChEBI" id="CHEBI:58045"/>
        <dbReference type="ChEBI" id="CHEBI:78442"/>
        <dbReference type="ChEBI" id="CHEBI:78528"/>
        <dbReference type="ChEBI" id="CHEBI:456215"/>
        <dbReference type="EC" id="6.1.1.5"/>
    </reaction>
</comment>
<comment type="subunit">
    <text evidence="4 15">Monomer.</text>
</comment>
<dbReference type="SUPFAM" id="SSF50677">
    <property type="entry name" value="ValRS/IleRS/LeuRS editing domain"/>
    <property type="match status" value="1"/>
</dbReference>
<evidence type="ECO:0000256" key="11">
    <source>
        <dbReference type="ARBA" id="ARBA00022917"/>
    </source>
</evidence>
<dbReference type="CDD" id="cd00818">
    <property type="entry name" value="IleRS_core"/>
    <property type="match status" value="1"/>
</dbReference>
<dbReference type="FunFam" id="3.40.50.620:FF:000075">
    <property type="entry name" value="Isoleucine--tRNA ligase"/>
    <property type="match status" value="1"/>
</dbReference>
<comment type="similarity">
    <text evidence="3 15">Belongs to the class-I aminoacyl-tRNA synthetase family. IleS type 2 subfamily.</text>
</comment>
<dbReference type="FunFam" id="3.40.50.620:FF:000063">
    <property type="entry name" value="Isoleucine--tRNA ligase"/>
    <property type="match status" value="1"/>
</dbReference>
<dbReference type="SUPFAM" id="SSF47323">
    <property type="entry name" value="Anticodon-binding domain of a subclass of class I aminoacyl-tRNA synthetases"/>
    <property type="match status" value="2"/>
</dbReference>
<evidence type="ECO:0000256" key="1">
    <source>
        <dbReference type="ARBA" id="ARBA00001947"/>
    </source>
</evidence>
<gene>
    <name evidence="15" type="primary">ileS</name>
    <name evidence="18" type="ORF">C7U56_00065</name>
</gene>
<comment type="caution">
    <text evidence="18">The sequence shown here is derived from an EMBL/GenBank/DDBJ whole genome shotgun (WGS) entry which is preliminary data.</text>
</comment>
<keyword evidence="9 15" id="KW-0862">Zinc</keyword>
<keyword evidence="12 15" id="KW-0030">Aminoacyl-tRNA synthetase</keyword>
<dbReference type="Proteomes" id="UP000241048">
    <property type="component" value="Unassembled WGS sequence"/>
</dbReference>
<feature type="domain" description="Aminoacyl-tRNA synthetase class Ia" evidence="16">
    <location>
        <begin position="19"/>
        <end position="641"/>
    </location>
</feature>
<dbReference type="SUPFAM" id="SSF52374">
    <property type="entry name" value="Nucleotidylyl transferase"/>
    <property type="match status" value="1"/>
</dbReference>
<dbReference type="GO" id="GO:0008270">
    <property type="term" value="F:zinc ion binding"/>
    <property type="evidence" value="ECO:0007669"/>
    <property type="project" value="UniProtKB-UniRule"/>
</dbReference>
<keyword evidence="5 15" id="KW-0963">Cytoplasm</keyword>
<evidence type="ECO:0000256" key="7">
    <source>
        <dbReference type="ARBA" id="ARBA00022723"/>
    </source>
</evidence>